<keyword evidence="4" id="KW-0969">Cilium</keyword>
<evidence type="ECO:0000313" key="14">
    <source>
        <dbReference type="Proteomes" id="UP001142055"/>
    </source>
</evidence>
<dbReference type="InterPro" id="IPR036322">
    <property type="entry name" value="WD40_repeat_dom_sf"/>
</dbReference>
<dbReference type="InterPro" id="IPR029429">
    <property type="entry name" value="BBS2_Mid"/>
</dbReference>
<evidence type="ECO:0000256" key="7">
    <source>
        <dbReference type="SAM" id="MobiDB-lite"/>
    </source>
</evidence>
<feature type="domain" description="BBS2 hairpin" evidence="12">
    <location>
        <begin position="661"/>
        <end position="758"/>
    </location>
</feature>
<dbReference type="InterPro" id="IPR055380">
    <property type="entry name" value="BBS2_hp_dom"/>
</dbReference>
<comment type="caution">
    <text evidence="13">The sequence shown here is derived from an EMBL/GenBank/DDBJ whole genome shotgun (WGS) entry which is preliminary data.</text>
</comment>
<dbReference type="InterPro" id="IPR029333">
    <property type="entry name" value="BBS2_GAE_dom"/>
</dbReference>
<feature type="domain" description="BBS2 C-terminal helix bundle" evidence="11">
    <location>
        <begin position="764"/>
        <end position="788"/>
    </location>
</feature>
<evidence type="ECO:0000256" key="4">
    <source>
        <dbReference type="ARBA" id="ARBA00023069"/>
    </source>
</evidence>
<dbReference type="PANTHER" id="PTHR32465">
    <property type="entry name" value="BARDET-BIEDL SYNDROME 2 PROTEIN"/>
    <property type="match status" value="1"/>
</dbReference>
<dbReference type="GO" id="GO:0016020">
    <property type="term" value="C:membrane"/>
    <property type="evidence" value="ECO:0007669"/>
    <property type="project" value="TreeGrafter"/>
</dbReference>
<evidence type="ECO:0000259" key="9">
    <source>
        <dbReference type="Pfam" id="PF14782"/>
    </source>
</evidence>
<feature type="domain" description="Ciliary BBSome complex subunit 2 N-terminal" evidence="8">
    <location>
        <begin position="31"/>
        <end position="70"/>
    </location>
</feature>
<comment type="subcellular location">
    <subcellularLocation>
        <location evidence="1">Cell projection</location>
        <location evidence="1">Cilium</location>
    </subcellularLocation>
    <subcellularLocation>
        <location evidence="2">Cytoplasm</location>
        <location evidence="2">Cytoskeleton</location>
    </subcellularLocation>
</comment>
<dbReference type="SUPFAM" id="SSF50978">
    <property type="entry name" value="WD40 repeat-like"/>
    <property type="match status" value="1"/>
</dbReference>
<dbReference type="Pfam" id="PF23353">
    <property type="entry name" value="BBS2_hp"/>
    <property type="match status" value="1"/>
</dbReference>
<evidence type="ECO:0000259" key="10">
    <source>
        <dbReference type="Pfam" id="PF14783"/>
    </source>
</evidence>
<evidence type="ECO:0000256" key="3">
    <source>
        <dbReference type="ARBA" id="ARBA00022490"/>
    </source>
</evidence>
<keyword evidence="3" id="KW-0963">Cytoplasm</keyword>
<reference evidence="13" key="1">
    <citation type="submission" date="2022-12" db="EMBL/GenBank/DDBJ databases">
        <title>Genome assemblies of Blomia tropicalis.</title>
        <authorList>
            <person name="Cui Y."/>
        </authorList>
    </citation>
    <scope>NUCLEOTIDE SEQUENCE</scope>
    <source>
        <tissue evidence="13">Adult mites</tissue>
    </source>
</reference>
<dbReference type="InterPro" id="IPR016616">
    <property type="entry name" value="Bardet-Biedl_syndrome_2_prot"/>
</dbReference>
<evidence type="ECO:0000259" key="11">
    <source>
        <dbReference type="Pfam" id="PF23351"/>
    </source>
</evidence>
<keyword evidence="14" id="KW-1185">Reference proteome</keyword>
<evidence type="ECO:0008006" key="15">
    <source>
        <dbReference type="Google" id="ProtNLM"/>
    </source>
</evidence>
<dbReference type="Pfam" id="PF14783">
    <property type="entry name" value="BBS2_Mid"/>
    <property type="match status" value="1"/>
</dbReference>
<feature type="region of interest" description="Disordered" evidence="7">
    <location>
        <begin position="458"/>
        <end position="477"/>
    </location>
</feature>
<evidence type="ECO:0000259" key="12">
    <source>
        <dbReference type="Pfam" id="PF23353"/>
    </source>
</evidence>
<dbReference type="GO" id="GO:1905515">
    <property type="term" value="P:non-motile cilium assembly"/>
    <property type="evidence" value="ECO:0007669"/>
    <property type="project" value="InterPro"/>
</dbReference>
<evidence type="ECO:0000259" key="8">
    <source>
        <dbReference type="Pfam" id="PF14781"/>
    </source>
</evidence>
<dbReference type="Gene3D" id="2.130.10.10">
    <property type="entry name" value="YVTN repeat-like/Quinoprotein amine dehydrogenase"/>
    <property type="match status" value="1"/>
</dbReference>
<name>A0A9Q0M7M3_BLOTA</name>
<dbReference type="GO" id="GO:0034464">
    <property type="term" value="C:BBSome"/>
    <property type="evidence" value="ECO:0007669"/>
    <property type="project" value="InterPro"/>
</dbReference>
<dbReference type="OMA" id="MSDGANC"/>
<gene>
    <name evidence="13" type="ORF">RDWZM_004667</name>
</gene>
<evidence type="ECO:0000256" key="1">
    <source>
        <dbReference type="ARBA" id="ARBA00004138"/>
    </source>
</evidence>
<dbReference type="GO" id="GO:0036064">
    <property type="term" value="C:ciliary basal body"/>
    <property type="evidence" value="ECO:0007669"/>
    <property type="project" value="TreeGrafter"/>
</dbReference>
<dbReference type="Proteomes" id="UP001142055">
    <property type="component" value="Chromosome 2"/>
</dbReference>
<organism evidence="13 14">
    <name type="scientific">Blomia tropicalis</name>
    <name type="common">Mite</name>
    <dbReference type="NCBI Taxonomy" id="40697"/>
    <lineage>
        <taxon>Eukaryota</taxon>
        <taxon>Metazoa</taxon>
        <taxon>Ecdysozoa</taxon>
        <taxon>Arthropoda</taxon>
        <taxon>Chelicerata</taxon>
        <taxon>Arachnida</taxon>
        <taxon>Acari</taxon>
        <taxon>Acariformes</taxon>
        <taxon>Sarcoptiformes</taxon>
        <taxon>Astigmata</taxon>
        <taxon>Glycyphagoidea</taxon>
        <taxon>Echimyopodidae</taxon>
        <taxon>Blomia</taxon>
    </lineage>
</organism>
<feature type="region of interest" description="Disordered" evidence="7">
    <location>
        <begin position="570"/>
        <end position="611"/>
    </location>
</feature>
<keyword evidence="5" id="KW-0206">Cytoskeleton</keyword>
<dbReference type="InterPro" id="IPR055381">
    <property type="entry name" value="BBS2_CtH_dom"/>
</dbReference>
<dbReference type="GO" id="GO:0031514">
    <property type="term" value="C:motile cilium"/>
    <property type="evidence" value="ECO:0007669"/>
    <property type="project" value="TreeGrafter"/>
</dbReference>
<feature type="domain" description="BBS2 GAE" evidence="9">
    <location>
        <begin position="356"/>
        <end position="437"/>
    </location>
</feature>
<evidence type="ECO:0000313" key="13">
    <source>
        <dbReference type="EMBL" id="KAJ6218855.1"/>
    </source>
</evidence>
<sequence>MIESSINSGTKRGNVPIPAARRKSIHRKGTLNNDVLVVGTKTSIHVYDILHNSDLYYKEIADGTNAVTIGQFGNVSEGNLAMIGGNCAIHGFDRDGIDAFWTVTGDNISAIALVDIDSDGQNELVAGSDDNEIQVFKKDAIIFEQTETDKITNLCSLGPQLFAYSLANGTVGVYQANGERLWRIKSKNKPITLMGYDINDDGQIELLTGWSNGKLDIRSPHTGEVLYRENLHTSIAGIMISDYNMDGKKELIVCTVTGEVTGFRLRSHDEHQQTIHSNFEQETIRELMRKKHTLMHELRNYEENYRIQNIADPPVMLNRGKMLNERGELYGAIPANTKIKSSLLLKQMEQKWLGLIELNLETTNDTHIRAAIVFAEGIFKHESMVIYPHTDLVDTQICVELRPPKDIPIDLHVKVLVGYRASTHFHVFELSRHLPRFAMYAFVRMVTKLTDNLPSTNSTIDEGFNEPAMENNNTISNNKMFSTKDYNTYMEPNTPINPNLSIKLQKSRSYVMIRINDALSKVMSLFIELRHGDCMMTNHQLIGENGSIDKENVQSENEIIDSYYFNGPSSSSNMADERAKQHQQQQQTRRRQRGQKYRDNDDYDDESNVNRNSSKLFESNISDTIVIIYCDSINVAGTCIQSLVADHLGIPNQSCQRAYFPDEMTNLKQLIDRVEEIQNVRQHLVAEVADSANLIRSAVVQAEDARLIEEYDRMKQIYNDLSMLNREILREHMIRCQNHQDLVDNLKQMNVIIQRASNLRVGSYKTTLINSCREAIKQKNFPQLFKIISED</sequence>
<protein>
    <recommendedName>
        <fullName evidence="15">Bardet-Biedl syndrome 2 protein homolog</fullName>
    </recommendedName>
</protein>
<dbReference type="Pfam" id="PF14781">
    <property type="entry name" value="BBS2_N"/>
    <property type="match status" value="1"/>
</dbReference>
<evidence type="ECO:0000256" key="2">
    <source>
        <dbReference type="ARBA" id="ARBA00004245"/>
    </source>
</evidence>
<dbReference type="PANTHER" id="PTHR32465:SF0">
    <property type="entry name" value="BARDET-BIEDL SYNDROME 2 PROTEIN"/>
    <property type="match status" value="1"/>
</dbReference>
<feature type="domain" description="Ciliary BBSome complex subunit 2 middle region" evidence="10">
    <location>
        <begin position="110"/>
        <end position="218"/>
    </location>
</feature>
<dbReference type="InterPro" id="IPR015943">
    <property type="entry name" value="WD40/YVTN_repeat-like_dom_sf"/>
</dbReference>
<keyword evidence="6" id="KW-0966">Cell projection</keyword>
<evidence type="ECO:0000256" key="6">
    <source>
        <dbReference type="ARBA" id="ARBA00023273"/>
    </source>
</evidence>
<dbReference type="Pfam" id="PF23351">
    <property type="entry name" value="BBS2_CtH"/>
    <property type="match status" value="1"/>
</dbReference>
<dbReference type="Pfam" id="PF14782">
    <property type="entry name" value="BBS2_GAE"/>
    <property type="match status" value="1"/>
</dbReference>
<dbReference type="EMBL" id="JAPWDV010000002">
    <property type="protein sequence ID" value="KAJ6218855.1"/>
    <property type="molecule type" value="Genomic_DNA"/>
</dbReference>
<dbReference type="GO" id="GO:0043005">
    <property type="term" value="C:neuron projection"/>
    <property type="evidence" value="ECO:0007669"/>
    <property type="project" value="TreeGrafter"/>
</dbReference>
<accession>A0A9Q0M7M3</accession>
<dbReference type="AlphaFoldDB" id="A0A9Q0M7M3"/>
<dbReference type="InterPro" id="IPR029430">
    <property type="entry name" value="BBS2_N"/>
</dbReference>
<evidence type="ECO:0000256" key="5">
    <source>
        <dbReference type="ARBA" id="ARBA00023212"/>
    </source>
</evidence>
<proteinExistence type="predicted"/>